<dbReference type="InterPro" id="IPR036770">
    <property type="entry name" value="Ankyrin_rpt-contain_sf"/>
</dbReference>
<evidence type="ECO:0000256" key="4">
    <source>
        <dbReference type="SAM" id="MobiDB-lite"/>
    </source>
</evidence>
<keyword evidence="1" id="KW-0677">Repeat</keyword>
<keyword evidence="5" id="KW-1133">Transmembrane helix</keyword>
<feature type="repeat" description="ANK" evidence="3">
    <location>
        <begin position="1006"/>
        <end position="1039"/>
    </location>
</feature>
<evidence type="ECO:0000256" key="3">
    <source>
        <dbReference type="PROSITE-ProRule" id="PRU00023"/>
    </source>
</evidence>
<feature type="compositionally biased region" description="Polar residues" evidence="4">
    <location>
        <begin position="378"/>
        <end position="387"/>
    </location>
</feature>
<feature type="region of interest" description="Disordered" evidence="4">
    <location>
        <begin position="378"/>
        <end position="413"/>
    </location>
</feature>
<keyword evidence="5" id="KW-0472">Membrane</keyword>
<dbReference type="PANTHER" id="PTHR24126:SF14">
    <property type="entry name" value="ANK_REP_REGION DOMAIN-CONTAINING PROTEIN"/>
    <property type="match status" value="1"/>
</dbReference>
<feature type="region of interest" description="Disordered" evidence="4">
    <location>
        <begin position="344"/>
        <end position="363"/>
    </location>
</feature>
<dbReference type="SMART" id="SM00248">
    <property type="entry name" value="ANK"/>
    <property type="match status" value="8"/>
</dbReference>
<dbReference type="PROSITE" id="PS50088">
    <property type="entry name" value="ANK_REPEAT"/>
    <property type="match status" value="3"/>
</dbReference>
<evidence type="ECO:0000313" key="7">
    <source>
        <dbReference type="Proteomes" id="UP000649617"/>
    </source>
</evidence>
<dbReference type="SUPFAM" id="SSF48403">
    <property type="entry name" value="Ankyrin repeat"/>
    <property type="match status" value="2"/>
</dbReference>
<evidence type="ECO:0000256" key="5">
    <source>
        <dbReference type="SAM" id="Phobius"/>
    </source>
</evidence>
<dbReference type="Proteomes" id="UP000649617">
    <property type="component" value="Unassembled WGS sequence"/>
</dbReference>
<dbReference type="PROSITE" id="PS50297">
    <property type="entry name" value="ANK_REP_REGION"/>
    <property type="match status" value="3"/>
</dbReference>
<protein>
    <submittedName>
        <fullName evidence="6">ANK1 protein</fullName>
    </submittedName>
</protein>
<feature type="repeat" description="ANK" evidence="3">
    <location>
        <begin position="1229"/>
        <end position="1262"/>
    </location>
</feature>
<feature type="region of interest" description="Disordered" evidence="4">
    <location>
        <begin position="1"/>
        <end position="20"/>
    </location>
</feature>
<dbReference type="InterPro" id="IPR002110">
    <property type="entry name" value="Ankyrin_rpt"/>
</dbReference>
<reference evidence="6" key="1">
    <citation type="submission" date="2021-02" db="EMBL/GenBank/DDBJ databases">
        <authorList>
            <person name="Dougan E. K."/>
            <person name="Rhodes N."/>
            <person name="Thang M."/>
            <person name="Chan C."/>
        </authorList>
    </citation>
    <scope>NUCLEOTIDE SEQUENCE</scope>
</reference>
<organism evidence="6 7">
    <name type="scientific">Symbiodinium pilosum</name>
    <name type="common">Dinoflagellate</name>
    <dbReference type="NCBI Taxonomy" id="2952"/>
    <lineage>
        <taxon>Eukaryota</taxon>
        <taxon>Sar</taxon>
        <taxon>Alveolata</taxon>
        <taxon>Dinophyceae</taxon>
        <taxon>Suessiales</taxon>
        <taxon>Symbiodiniaceae</taxon>
        <taxon>Symbiodinium</taxon>
    </lineage>
</organism>
<feature type="compositionally biased region" description="Low complexity" evidence="4">
    <location>
        <begin position="400"/>
        <end position="411"/>
    </location>
</feature>
<dbReference type="Gene3D" id="1.25.40.20">
    <property type="entry name" value="Ankyrin repeat-containing domain"/>
    <property type="match status" value="3"/>
</dbReference>
<feature type="transmembrane region" description="Helical" evidence="5">
    <location>
        <begin position="2363"/>
        <end position="2385"/>
    </location>
</feature>
<comment type="caution">
    <text evidence="6">The sequence shown here is derived from an EMBL/GenBank/DDBJ whole genome shotgun (WGS) entry which is preliminary data.</text>
</comment>
<feature type="repeat" description="ANK" evidence="3">
    <location>
        <begin position="1040"/>
        <end position="1062"/>
    </location>
</feature>
<keyword evidence="5" id="KW-0812">Transmembrane</keyword>
<dbReference type="Pfam" id="PF12796">
    <property type="entry name" value="Ank_2"/>
    <property type="match status" value="3"/>
</dbReference>
<proteinExistence type="predicted"/>
<gene>
    <name evidence="6" type="primary">ANK1</name>
    <name evidence="6" type="ORF">SPIL2461_LOCUS2712</name>
</gene>
<dbReference type="InterPro" id="IPR013083">
    <property type="entry name" value="Znf_RING/FYVE/PHD"/>
</dbReference>
<evidence type="ECO:0000256" key="2">
    <source>
        <dbReference type="ARBA" id="ARBA00023043"/>
    </source>
</evidence>
<feature type="compositionally biased region" description="Pro residues" evidence="4">
    <location>
        <begin position="1"/>
        <end position="19"/>
    </location>
</feature>
<feature type="transmembrane region" description="Helical" evidence="5">
    <location>
        <begin position="2333"/>
        <end position="2354"/>
    </location>
</feature>
<feature type="non-terminal residue" evidence="6">
    <location>
        <position position="2397"/>
    </location>
</feature>
<dbReference type="PANTHER" id="PTHR24126">
    <property type="entry name" value="ANKYRIN REPEAT, PH AND SEC7 DOMAIN CONTAINING PROTEIN SECG-RELATED"/>
    <property type="match status" value="1"/>
</dbReference>
<dbReference type="EMBL" id="CAJNIZ010003025">
    <property type="protein sequence ID" value="CAE7217721.1"/>
    <property type="molecule type" value="Genomic_DNA"/>
</dbReference>
<sequence>MEVQSRPPPPSSPPPPPEAYKPREAAFYGRLKEATIDLGSAHIDSLRAIFTSRILQTRARLHGLTTGNAHEIHDPKHLSGLRGNVLAIGLGLLERTEAVLDLLLQLADTEGQDHHVAAIKEDDECEHDRRAGFLQVPRVLSAQVFQSFAMPLTRSRTVKVTIIGVQDTCVSILQLLRVQELWQTLRGLHSWAQEKQKELTDEGSTERPAVAVRAANIARRGCEKLLGDRLGRLLDSHVFVYILGRQPDDATEEVRSNLEEVGQAPGLLVEEIFQEVSPSEHRIVQLADLGELQSGSGRGIHLVVKNSFFELVEEDSPREMRRARSCDAVLTLGLEHALQAEASASLASQGSVPRSHAEVREGADHTTASCLVAAGNASSCDAGNSGEQSERSAEHTVGDAAASSSRPSAPSRIDEHLQEDGLIHDTSPTHQGDVIADADRMTVRDLVRSEQYPGLARPGLIEVFLVTLSGTETEWVDEVAESPGESTAHAAGDDEGIAVLHPGEPVAAHLTVRSVLVVSCDQGKEFLIQWSRPVVAGAGQRRAYISFAVSGTVPKLADFVVRMLRIQVAVSLVLPGGRCKVQLEAWVEAADGVDMHHLCKEDFLKLPKRCPPHQMLKDRKLLEWRSISFQSIVTGELKRSTAAISHVWLSKKHFDPDGLKLARLKEVLESEACRWIEYIWLDFICVPQPWNDEGVYEHFCKEDELIVKQAIEQCLPNLFLGATVVVLWDDGFDDKLWPAAELFVACKTPTILGLTPSLAEHHRPLFACMQSHEGQESKIQEQVLKAWAATTSAVAANLLTEEKFKATVARDKTVVTRLIKNMDETLAQLFREHPSLFTPRHAIAGLSCVKARCKLDFTIDVKHINRLLNRKTAIMLVAEYGLVDVLRLILSVPDIDVNAHDTSIGFTALLFATREGQGEALQLLLADARTDVNAKSDSGDTALTIALMSKKEHIAELLLAHPAIEIDMRSVRIAVESELEESLFAKMLRCPSLDINRDLSGAKCGVGFAPLHLAIQRNNTRMVRQILQTSGVDLNLRASRSRTPLHVAVEYGHASVAELLLSTPGIDLNACTSDGFSALALAAVNGQVQLIRMFLKMPGMNVDLKSVLALTLQQESKESEEIENSILAARAEVSLEAAKSFRAAVKKVQALREELVADLDFTGKLLRAATQEGDVELLELVLALPRVDVNLKCFFVEGTPLQYAAEKGRLEILKTLLKIPTIDVNANSSGWTALHAAAEHGHADVVEALLEAPGVDANIRSGFYTPLAIAEQTRQDQITALLRQGGGKRWSKSWVPAFVYSAAAHPGRGCVGVVLVVGTQNGRLLSIFLSQEGNSFKAEVSKLWPTVSEHCLYNFFKRVRRYRTGADVSQDRHLEEIPFMAQKLEIVEADSSSSLFATLAWNQERLAYYTHPRSVGAADLAWTASLAQLVAGEPSTRLLSVCHSGNGKASGDSLLILYTGKDTRTGEQASLLSRLTWPAHTACPQSSLEQGEVVGPPAPGEGPGFVAAFGDIAVCAVKVEGDERSAICMVGTAAQCLQVGVSQIVDCGILGLSLIPEGISAGHVQVLTPYGLLSCPQDMSAADKEDADGHQPTSADAFIQMAYDLFDAGREDQAVSVSVRAFSQVGAQPMLAAVDQRTLQLLNAGAQTDIRQMLVNKARSLERWLQFLQQVGIWIRMGNAPNITSAQQKVVEACERTAAAMRMLDYHDNAPQVFASAIHDALDQGANAETEDDDRRFYSCLNSLEQLLGSLAQYPRTLPFGSGGAWDAVNFVQTVVCSFLDAALEKRSQVLSSYPLALPAPEPQMSQRYFMTKHSRVPAWSGVGSGWLMSTSVQRALEDLRVVSLEVLPTVPRQQLPLLDAQAIRVVQGLQQLCRSTLLAAYASFADLHSAAMAKIRHEVLSHLADAEACLMEKATLSGQQLRTLQFAEEFEDLELFVKLAASTDVKRLDEQMQASEKFRPHAFTYCLQHPPLHPLFFRMLRSCPPSSETLEELLASYPEIRWALEFGHSEASTSRWPLVAHAVKQIGETAAANERIAEPRRRVMAAVAAIASAATRIEASCCGKEIIVLCKFAAQDASGTQSKGETLTSFASTFKPELRLEELRGTTQCPSADFEIIMASDLTKIRKATRFCRQVNLANEAPADRQSERRYAAEDAKRRLGEPSRGTGETVAIEMQSMDEVDQSRELLPVVSAAASTHAVRQGDDRNCFICLQDSDKDNPLVSCCSTCYARTHRRCWREWRNNQHRTALRSHLLGLRMQTSHMLRCTICKSGTAMVEGEENGLSWMNELMCGGEPSENSLLGRLIALGNRRDDSDEDPEAQLEDLIDTRTCIALVIYLGVLIVAIVVACLLIVTRGFWAGDVVLCCIIALYELSVLQLVLLAILRRRDTTLASSVT</sequence>
<feature type="region of interest" description="Disordered" evidence="4">
    <location>
        <begin position="2144"/>
        <end position="2167"/>
    </location>
</feature>
<keyword evidence="7" id="KW-1185">Reference proteome</keyword>
<dbReference type="OrthoDB" id="415904at2759"/>
<keyword evidence="2 3" id="KW-0040">ANK repeat</keyword>
<feature type="compositionally biased region" description="Basic and acidic residues" evidence="4">
    <location>
        <begin position="2144"/>
        <end position="2163"/>
    </location>
</feature>
<name>A0A812JVC6_SYMPI</name>
<evidence type="ECO:0000256" key="1">
    <source>
        <dbReference type="ARBA" id="ARBA00022737"/>
    </source>
</evidence>
<accession>A0A812JVC6</accession>
<evidence type="ECO:0000313" key="6">
    <source>
        <dbReference type="EMBL" id="CAE7217721.1"/>
    </source>
</evidence>
<feature type="compositionally biased region" description="Basic and acidic residues" evidence="4">
    <location>
        <begin position="388"/>
        <end position="397"/>
    </location>
</feature>
<dbReference type="Gene3D" id="3.30.40.10">
    <property type="entry name" value="Zinc/RING finger domain, C3HC4 (zinc finger)"/>
    <property type="match status" value="1"/>
</dbReference>